<feature type="signal peptide" evidence="7">
    <location>
        <begin position="1"/>
        <end position="28"/>
    </location>
</feature>
<evidence type="ECO:0000313" key="10">
    <source>
        <dbReference type="Proteomes" id="UP000440224"/>
    </source>
</evidence>
<dbReference type="GO" id="GO:0005975">
    <property type="term" value="P:carbohydrate metabolic process"/>
    <property type="evidence" value="ECO:0007669"/>
    <property type="project" value="InterPro"/>
</dbReference>
<dbReference type="InterPro" id="IPR006047">
    <property type="entry name" value="GH13_cat_dom"/>
</dbReference>
<dbReference type="Gene3D" id="2.60.40.1180">
    <property type="entry name" value="Golgi alpha-mannosidase II"/>
    <property type="match status" value="1"/>
</dbReference>
<keyword evidence="4 7" id="KW-0732">Signal</keyword>
<dbReference type="OrthoDB" id="9760647at2"/>
<dbReference type="Gene3D" id="3.20.20.80">
    <property type="entry name" value="Glycosidases"/>
    <property type="match status" value="1"/>
</dbReference>
<keyword evidence="3" id="KW-0479">Metal-binding</keyword>
<dbReference type="PROSITE" id="PS51257">
    <property type="entry name" value="PROKAR_LIPOPROTEIN"/>
    <property type="match status" value="1"/>
</dbReference>
<evidence type="ECO:0000256" key="6">
    <source>
        <dbReference type="SAM" id="MobiDB-lite"/>
    </source>
</evidence>
<dbReference type="PRINTS" id="PR00110">
    <property type="entry name" value="ALPHAAMYLASE"/>
</dbReference>
<dbReference type="PANTHER" id="PTHR10357">
    <property type="entry name" value="ALPHA-AMYLASE FAMILY MEMBER"/>
    <property type="match status" value="1"/>
</dbReference>
<comment type="caution">
    <text evidence="9">The sequence shown here is derived from an EMBL/GenBank/DDBJ whole genome shotgun (WGS) entry which is preliminary data.</text>
</comment>
<dbReference type="InterPro" id="IPR017853">
    <property type="entry name" value="GH"/>
</dbReference>
<dbReference type="SUPFAM" id="SSF51445">
    <property type="entry name" value="(Trans)glycosidases"/>
    <property type="match status" value="1"/>
</dbReference>
<name>A0A6N7PWW2_9BACT</name>
<dbReference type="GO" id="GO:0046872">
    <property type="term" value="F:metal ion binding"/>
    <property type="evidence" value="ECO:0007669"/>
    <property type="project" value="UniProtKB-KW"/>
</dbReference>
<accession>A0A6N7PWW2</accession>
<dbReference type="PANTHER" id="PTHR10357:SF215">
    <property type="entry name" value="ALPHA-AMYLASE 1"/>
    <property type="match status" value="1"/>
</dbReference>
<evidence type="ECO:0000256" key="5">
    <source>
        <dbReference type="RuleBase" id="RU003615"/>
    </source>
</evidence>
<reference evidence="9 10" key="1">
    <citation type="submission" date="2019-10" db="EMBL/GenBank/DDBJ databases">
        <title>A soil myxobacterium in the family Polyangiaceae.</title>
        <authorList>
            <person name="Li Y."/>
            <person name="Wang J."/>
        </authorList>
    </citation>
    <scope>NUCLEOTIDE SEQUENCE [LARGE SCALE GENOMIC DNA]</scope>
    <source>
        <strain evidence="9 10">DSM 14734</strain>
    </source>
</reference>
<dbReference type="InterPro" id="IPR013783">
    <property type="entry name" value="Ig-like_fold"/>
</dbReference>
<evidence type="ECO:0000256" key="1">
    <source>
        <dbReference type="ARBA" id="ARBA00001913"/>
    </source>
</evidence>
<dbReference type="SUPFAM" id="SSF81296">
    <property type="entry name" value="E set domains"/>
    <property type="match status" value="1"/>
</dbReference>
<dbReference type="AlphaFoldDB" id="A0A6N7PWW2"/>
<protein>
    <recommendedName>
        <fullName evidence="8">Glycosyl hydrolase family 13 catalytic domain-containing protein</fullName>
    </recommendedName>
</protein>
<dbReference type="EMBL" id="WJIE01000006">
    <property type="protein sequence ID" value="MRG94910.1"/>
    <property type="molecule type" value="Genomic_DNA"/>
</dbReference>
<gene>
    <name evidence="9" type="ORF">GF068_23740</name>
</gene>
<keyword evidence="10" id="KW-1185">Reference proteome</keyword>
<evidence type="ECO:0000256" key="7">
    <source>
        <dbReference type="SAM" id="SignalP"/>
    </source>
</evidence>
<feature type="compositionally biased region" description="Gly residues" evidence="6">
    <location>
        <begin position="60"/>
        <end position="78"/>
    </location>
</feature>
<feature type="compositionally biased region" description="Low complexity" evidence="6">
    <location>
        <begin position="50"/>
        <end position="59"/>
    </location>
</feature>
<dbReference type="Proteomes" id="UP000440224">
    <property type="component" value="Unassembled WGS sequence"/>
</dbReference>
<dbReference type="Gene3D" id="2.60.40.10">
    <property type="entry name" value="Immunoglobulins"/>
    <property type="match status" value="1"/>
</dbReference>
<dbReference type="InterPro" id="IPR006046">
    <property type="entry name" value="Alpha_amylase"/>
</dbReference>
<evidence type="ECO:0000256" key="4">
    <source>
        <dbReference type="ARBA" id="ARBA00022729"/>
    </source>
</evidence>
<evidence type="ECO:0000256" key="2">
    <source>
        <dbReference type="ARBA" id="ARBA00008061"/>
    </source>
</evidence>
<evidence type="ECO:0000313" key="9">
    <source>
        <dbReference type="EMBL" id="MRG94910.1"/>
    </source>
</evidence>
<feature type="chain" id="PRO_5026733191" description="Glycosyl hydrolase family 13 catalytic domain-containing protein" evidence="7">
    <location>
        <begin position="29"/>
        <end position="686"/>
    </location>
</feature>
<dbReference type="InterPro" id="IPR013780">
    <property type="entry name" value="Glyco_hydro_b"/>
</dbReference>
<comment type="similarity">
    <text evidence="2 5">Belongs to the glycosyl hydrolase 13 family.</text>
</comment>
<organism evidence="9 10">
    <name type="scientific">Polyangium spumosum</name>
    <dbReference type="NCBI Taxonomy" id="889282"/>
    <lineage>
        <taxon>Bacteria</taxon>
        <taxon>Pseudomonadati</taxon>
        <taxon>Myxococcota</taxon>
        <taxon>Polyangia</taxon>
        <taxon>Polyangiales</taxon>
        <taxon>Polyangiaceae</taxon>
        <taxon>Polyangium</taxon>
    </lineage>
</organism>
<dbReference type="InterPro" id="IPR014756">
    <property type="entry name" value="Ig_E-set"/>
</dbReference>
<feature type="region of interest" description="Disordered" evidence="6">
    <location>
        <begin position="37"/>
        <end position="87"/>
    </location>
</feature>
<proteinExistence type="inferred from homology"/>
<dbReference type="SMART" id="SM00642">
    <property type="entry name" value="Aamy"/>
    <property type="match status" value="1"/>
</dbReference>
<comment type="cofactor">
    <cofactor evidence="1">
        <name>Ca(2+)</name>
        <dbReference type="ChEBI" id="CHEBI:29108"/>
    </cofactor>
</comment>
<dbReference type="GO" id="GO:0004556">
    <property type="term" value="F:alpha-amylase activity"/>
    <property type="evidence" value="ECO:0007669"/>
    <property type="project" value="InterPro"/>
</dbReference>
<feature type="domain" description="Glycosyl hydrolase family 13 catalytic" evidence="8">
    <location>
        <begin position="203"/>
        <end position="607"/>
    </location>
</feature>
<evidence type="ECO:0000256" key="3">
    <source>
        <dbReference type="ARBA" id="ARBA00022723"/>
    </source>
</evidence>
<dbReference type="SUPFAM" id="SSF51011">
    <property type="entry name" value="Glycosyl hydrolase domain"/>
    <property type="match status" value="1"/>
</dbReference>
<evidence type="ECO:0000259" key="8">
    <source>
        <dbReference type="SMART" id="SM00642"/>
    </source>
</evidence>
<dbReference type="Pfam" id="PF00128">
    <property type="entry name" value="Alpha-amylase"/>
    <property type="match status" value="1"/>
</dbReference>
<sequence length="686" mass="75025">MGLRMRTPMNTFTWLALSGLLVAPLLGAASCSGDDLDSYQPPDGLGGYDPGDNPPFLSGSGSGVGAGGPGQGGAGGGEPPGPPMCDDSLKRCDHVFTLADMGQSSVVVRGNFAADGWDVGVPMTKVNGQWEATVEIPYDQPVQYKYVIDGNNWINDPGNPNTIDDGFGGKNSLVTPTTCDPWTCDDPPEDSPVEAWRDAVLYFVFVDRFLDGDSTNNGAPVPNVPQATNYQGGDWQGVINRIKDGYFTKLGVNSLWLTVPVDNTELAGFGNDGHDYSAYHGYWPKDFYKAEERFGTMAKLKELVDEAHAVGITVLIDYAANHAHDSAQVYKDNPGWFWPNSNGNGDNCVCGEGCSWDGATTEKCWFTPYLPDFNYEVAAARKYNIDNAIWWWQQTGVDGFRLDALKHMHMSWLTELRSRVTAEIESVTGKHFYMVGETYTGDKALIKKYVNPSTMLDGQFDFPLRAEICSKVLMRQGTMQDLEGFMNGNDDAYGSGIMSTFIGNHDLPRVIHLAQQNPLWGDSWDGGKNMNWQNQPGLPSEQAAFERMANGFTVIMTTRGVPLIYYGDEVGLPGAGDPDNRRFMQWSGYSAGQLLLRTHLEKLGQIRKDHVALRRGKRSSLWASADTMAYEMVHPTETVYVAINRGDAQGSVGNLPSGNLTNLLTGQTVSGPTVNLPPRSSMILVQ</sequence>